<keyword evidence="1" id="KW-0175">Coiled coil</keyword>
<gene>
    <name evidence="2" type="ORF">WMY93_004066</name>
</gene>
<dbReference type="AlphaFoldDB" id="A0AAW0Q2H4"/>
<keyword evidence="3" id="KW-1185">Reference proteome</keyword>
<comment type="caution">
    <text evidence="2">The sequence shown here is derived from an EMBL/GenBank/DDBJ whole genome shotgun (WGS) entry which is preliminary data.</text>
</comment>
<protein>
    <submittedName>
        <fullName evidence="2">Uncharacterized protein</fullName>
    </submittedName>
</protein>
<dbReference type="Proteomes" id="UP001460270">
    <property type="component" value="Unassembled WGS sequence"/>
</dbReference>
<feature type="coiled-coil region" evidence="1">
    <location>
        <begin position="8"/>
        <end position="56"/>
    </location>
</feature>
<dbReference type="InterPro" id="IPR042566">
    <property type="entry name" value="L1_C"/>
</dbReference>
<evidence type="ECO:0000256" key="1">
    <source>
        <dbReference type="SAM" id="Coils"/>
    </source>
</evidence>
<organism evidence="2 3">
    <name type="scientific">Mugilogobius chulae</name>
    <name type="common">yellowstripe goby</name>
    <dbReference type="NCBI Taxonomy" id="88201"/>
    <lineage>
        <taxon>Eukaryota</taxon>
        <taxon>Metazoa</taxon>
        <taxon>Chordata</taxon>
        <taxon>Craniata</taxon>
        <taxon>Vertebrata</taxon>
        <taxon>Euteleostomi</taxon>
        <taxon>Actinopterygii</taxon>
        <taxon>Neopterygii</taxon>
        <taxon>Teleostei</taxon>
        <taxon>Neoteleostei</taxon>
        <taxon>Acanthomorphata</taxon>
        <taxon>Gobiaria</taxon>
        <taxon>Gobiiformes</taxon>
        <taxon>Gobioidei</taxon>
        <taxon>Gobiidae</taxon>
        <taxon>Gobionellinae</taxon>
        <taxon>Mugilogobius</taxon>
    </lineage>
</organism>
<dbReference type="EMBL" id="JBBPFD010000003">
    <property type="protein sequence ID" value="KAK7933170.1"/>
    <property type="molecule type" value="Genomic_DNA"/>
</dbReference>
<evidence type="ECO:0000313" key="2">
    <source>
        <dbReference type="EMBL" id="KAK7933170.1"/>
    </source>
</evidence>
<evidence type="ECO:0000313" key="3">
    <source>
        <dbReference type="Proteomes" id="UP001460270"/>
    </source>
</evidence>
<name>A0AAW0Q2H4_9GOBI</name>
<proteinExistence type="predicted"/>
<reference evidence="3" key="1">
    <citation type="submission" date="2024-04" db="EMBL/GenBank/DDBJ databases">
        <title>Salinicola lusitanus LLJ914,a marine bacterium isolated from the Okinawa Trough.</title>
        <authorList>
            <person name="Li J."/>
        </authorList>
    </citation>
    <scope>NUCLEOTIDE SEQUENCE [LARGE SCALE GENOMIC DNA]</scope>
</reference>
<accession>A0AAW0Q2H4</accession>
<dbReference type="InterPro" id="IPR004244">
    <property type="entry name" value="Transposase_22"/>
</dbReference>
<dbReference type="Gene3D" id="3.30.250.20">
    <property type="entry name" value="L1 transposable element, C-terminal domain"/>
    <property type="match status" value="1"/>
</dbReference>
<sequence length="213" mass="24969">MSTISEQINTLEQRVSSNEDSVEDLIKRIKLLEKDNANLKDKVDDAENRSRSCNLRFINIPEKSEGRDVIAFMNQLIHSSWTKTTFRRLFPLRGHIDLQLPGLGIQLASHGRSWSSFLACRTRSVYYYLAKVKKELLFHEARVHNFPDFSAELTKRRREFDTVKKTLREMDVNYSMVYPCTLRIDEDGKSRSFRCPADAEQFIRWNETLSSKE</sequence>
<dbReference type="PANTHER" id="PTHR11505">
    <property type="entry name" value="L1 TRANSPOSABLE ELEMENT-RELATED"/>
    <property type="match status" value="1"/>
</dbReference>